<keyword evidence="1" id="KW-0678">Repressor</keyword>
<evidence type="ECO:0000313" key="7">
    <source>
        <dbReference type="Proteomes" id="UP000194577"/>
    </source>
</evidence>
<gene>
    <name evidence="6" type="ORF">BW737_006635</name>
</gene>
<dbReference type="PROSITE" id="PS50932">
    <property type="entry name" value="HTH_LACI_2"/>
    <property type="match status" value="1"/>
</dbReference>
<name>A0ABX4MCQ9_9ACTO</name>
<dbReference type="InterPro" id="IPR046335">
    <property type="entry name" value="LacI/GalR-like_sensor"/>
</dbReference>
<dbReference type="PANTHER" id="PTHR30146:SF148">
    <property type="entry name" value="HTH-TYPE TRANSCRIPTIONAL REPRESSOR PURR-RELATED"/>
    <property type="match status" value="1"/>
</dbReference>
<evidence type="ECO:0000256" key="3">
    <source>
        <dbReference type="ARBA" id="ARBA00023125"/>
    </source>
</evidence>
<dbReference type="SUPFAM" id="SSF47413">
    <property type="entry name" value="lambda repressor-like DNA-binding domains"/>
    <property type="match status" value="1"/>
</dbReference>
<evidence type="ECO:0000256" key="1">
    <source>
        <dbReference type="ARBA" id="ARBA00022491"/>
    </source>
</evidence>
<protein>
    <submittedName>
        <fullName evidence="6">LacI family transcriptional regulator</fullName>
    </submittedName>
</protein>
<dbReference type="Pfam" id="PF00356">
    <property type="entry name" value="LacI"/>
    <property type="match status" value="1"/>
</dbReference>
<accession>A0ABX4MCQ9</accession>
<feature type="domain" description="HTH lacI-type" evidence="5">
    <location>
        <begin position="85"/>
        <end position="139"/>
    </location>
</feature>
<dbReference type="SMART" id="SM00354">
    <property type="entry name" value="HTH_LACI"/>
    <property type="match status" value="1"/>
</dbReference>
<dbReference type="EMBL" id="MTPX02000039">
    <property type="protein sequence ID" value="PHP52923.1"/>
    <property type="molecule type" value="Genomic_DNA"/>
</dbReference>
<keyword evidence="2" id="KW-0805">Transcription regulation</keyword>
<dbReference type="SUPFAM" id="SSF53822">
    <property type="entry name" value="Periplasmic binding protein-like I"/>
    <property type="match status" value="1"/>
</dbReference>
<dbReference type="InterPro" id="IPR000843">
    <property type="entry name" value="HTH_LacI"/>
</dbReference>
<evidence type="ECO:0000313" key="6">
    <source>
        <dbReference type="EMBL" id="PHP52923.1"/>
    </source>
</evidence>
<dbReference type="Proteomes" id="UP000194577">
    <property type="component" value="Unassembled WGS sequence"/>
</dbReference>
<reference evidence="6 7" key="1">
    <citation type="submission" date="2017-10" db="EMBL/GenBank/DDBJ databases">
        <title>Draft genome sequence of cellulolytic Actinomyces sp CtC72 isolated from cattle rumen fluid.</title>
        <authorList>
            <person name="Joshi A.J."/>
            <person name="Vasudevan G."/>
            <person name="Lanjekar V.B."/>
            <person name="Hivarkar S."/>
            <person name="Engineer A."/>
            <person name="Pore S.D."/>
            <person name="Dhakephalkar P.K."/>
            <person name="Dagar S."/>
        </authorList>
    </citation>
    <scope>NUCLEOTIDE SEQUENCE [LARGE SCALE GENOMIC DNA]</scope>
    <source>
        <strain evidence="7">CtC72</strain>
    </source>
</reference>
<dbReference type="CDD" id="cd01392">
    <property type="entry name" value="HTH_LacI"/>
    <property type="match status" value="1"/>
</dbReference>
<dbReference type="InterPro" id="IPR010982">
    <property type="entry name" value="Lambda_DNA-bd_dom_sf"/>
</dbReference>
<dbReference type="Gene3D" id="3.40.50.2300">
    <property type="match status" value="2"/>
</dbReference>
<keyword evidence="3" id="KW-0238">DNA-binding</keyword>
<comment type="caution">
    <text evidence="6">The sequence shown here is derived from an EMBL/GenBank/DDBJ whole genome shotgun (WGS) entry which is preliminary data.</text>
</comment>
<sequence>MKWRESKFRSFGCCVDPSRGRVAHCSKRFDEALRTLGSNVDARLAMDCEHRSGSSGRDDFRCCLYAARTAPGSGYADRIEEADMATMQDVARRANVAVSTVSYTLSGARPVAPETARRIRAAMEELNYQPNAMARGLASRRSHTLAMTFPNFDTAMGETVFEIVRGAQHEASRNGYNLAIWPLEDAEAGAELVKLVRQGKADGVLLVEVGVEDPRVTALKRARLPFVMVGRTADPTGLAYVDIDFERTVDDAIGELYRLGHRHIAFIGRPASQTEAGYGPAVRGRQGYLRAVSNRALAPLAYDCDASPQAGQAMARTLMGREDPPTGVVVMNDLAALGLLAGLHAMGLRVPRDVSVVGAVSSPTLGAMTVPTLTTTHAPGERMGAFATRALLAILDEKLDPADCHQLVTCTVVEGESLGPAPQPPRIGRLSSG</sequence>
<dbReference type="PANTHER" id="PTHR30146">
    <property type="entry name" value="LACI-RELATED TRANSCRIPTIONAL REPRESSOR"/>
    <property type="match status" value="1"/>
</dbReference>
<evidence type="ECO:0000259" key="5">
    <source>
        <dbReference type="PROSITE" id="PS50932"/>
    </source>
</evidence>
<keyword evidence="7" id="KW-1185">Reference proteome</keyword>
<organism evidence="6 7">
    <name type="scientific">Actinomyces ruminis</name>
    <dbReference type="NCBI Taxonomy" id="1937003"/>
    <lineage>
        <taxon>Bacteria</taxon>
        <taxon>Bacillati</taxon>
        <taxon>Actinomycetota</taxon>
        <taxon>Actinomycetes</taxon>
        <taxon>Actinomycetales</taxon>
        <taxon>Actinomycetaceae</taxon>
        <taxon>Actinomyces</taxon>
    </lineage>
</organism>
<dbReference type="Gene3D" id="1.10.260.40">
    <property type="entry name" value="lambda repressor-like DNA-binding domains"/>
    <property type="match status" value="1"/>
</dbReference>
<evidence type="ECO:0000256" key="2">
    <source>
        <dbReference type="ARBA" id="ARBA00023015"/>
    </source>
</evidence>
<keyword evidence="4" id="KW-0804">Transcription</keyword>
<dbReference type="InterPro" id="IPR028082">
    <property type="entry name" value="Peripla_BP_I"/>
</dbReference>
<evidence type="ECO:0000256" key="4">
    <source>
        <dbReference type="ARBA" id="ARBA00023163"/>
    </source>
</evidence>
<proteinExistence type="predicted"/>
<dbReference type="Pfam" id="PF13377">
    <property type="entry name" value="Peripla_BP_3"/>
    <property type="match status" value="1"/>
</dbReference>